<comment type="caution">
    <text evidence="21">The sequence shown here is derived from an EMBL/GenBank/DDBJ whole genome shotgun (WGS) entry which is preliminary data.</text>
</comment>
<dbReference type="EC" id="2.7.11.1" evidence="4"/>
<evidence type="ECO:0000256" key="9">
    <source>
        <dbReference type="ARBA" id="ARBA00022741"/>
    </source>
</evidence>
<feature type="signal peptide" evidence="19">
    <location>
        <begin position="1"/>
        <end position="20"/>
    </location>
</feature>
<dbReference type="PROSITE" id="PS51450">
    <property type="entry name" value="LRR"/>
    <property type="match status" value="1"/>
</dbReference>
<name>A0ABD3D0J4_9LAMI</name>
<evidence type="ECO:0000256" key="18">
    <source>
        <dbReference type="SAM" id="Phobius"/>
    </source>
</evidence>
<evidence type="ECO:0000259" key="20">
    <source>
        <dbReference type="PROSITE" id="PS50011"/>
    </source>
</evidence>
<evidence type="ECO:0000256" key="4">
    <source>
        <dbReference type="ARBA" id="ARBA00012513"/>
    </source>
</evidence>
<dbReference type="Pfam" id="PF23598">
    <property type="entry name" value="LRR_14"/>
    <property type="match status" value="1"/>
</dbReference>
<dbReference type="SMART" id="SM00369">
    <property type="entry name" value="LRR_TYP"/>
    <property type="match status" value="5"/>
</dbReference>
<evidence type="ECO:0000313" key="22">
    <source>
        <dbReference type="Proteomes" id="UP001632038"/>
    </source>
</evidence>
<dbReference type="PROSITE" id="PS50011">
    <property type="entry name" value="PROTEIN_KINASE_DOM"/>
    <property type="match status" value="1"/>
</dbReference>
<comment type="catalytic activity">
    <reaction evidence="17">
        <text>L-seryl-[protein] + ATP = O-phospho-L-seryl-[protein] + ADP + H(+)</text>
        <dbReference type="Rhea" id="RHEA:17989"/>
        <dbReference type="Rhea" id="RHEA-COMP:9863"/>
        <dbReference type="Rhea" id="RHEA-COMP:11604"/>
        <dbReference type="ChEBI" id="CHEBI:15378"/>
        <dbReference type="ChEBI" id="CHEBI:29999"/>
        <dbReference type="ChEBI" id="CHEBI:30616"/>
        <dbReference type="ChEBI" id="CHEBI:83421"/>
        <dbReference type="ChEBI" id="CHEBI:456216"/>
        <dbReference type="EC" id="2.7.11.1"/>
    </reaction>
</comment>
<dbReference type="InterPro" id="IPR011009">
    <property type="entry name" value="Kinase-like_dom_sf"/>
</dbReference>
<keyword evidence="13" id="KW-1015">Disulfide bond</keyword>
<dbReference type="Pfam" id="PF13855">
    <property type="entry name" value="LRR_8"/>
    <property type="match status" value="1"/>
</dbReference>
<feature type="transmembrane region" description="Helical" evidence="18">
    <location>
        <begin position="646"/>
        <end position="667"/>
    </location>
</feature>
<dbReference type="Proteomes" id="UP001632038">
    <property type="component" value="Unassembled WGS sequence"/>
</dbReference>
<dbReference type="InterPro" id="IPR025875">
    <property type="entry name" value="Leu-rich_rpt_4"/>
</dbReference>
<keyword evidence="12 18" id="KW-0472">Membrane</keyword>
<evidence type="ECO:0000256" key="8">
    <source>
        <dbReference type="ARBA" id="ARBA00022737"/>
    </source>
</evidence>
<keyword evidence="6 18" id="KW-0812">Transmembrane</keyword>
<evidence type="ECO:0000256" key="16">
    <source>
        <dbReference type="ARBA" id="ARBA00047899"/>
    </source>
</evidence>
<dbReference type="InterPro" id="IPR055414">
    <property type="entry name" value="LRR_R13L4/SHOC2-like"/>
</dbReference>
<dbReference type="InterPro" id="IPR003591">
    <property type="entry name" value="Leu-rich_rpt_typical-subtyp"/>
</dbReference>
<keyword evidence="7 19" id="KW-0732">Signal</keyword>
<dbReference type="GO" id="GO:0005886">
    <property type="term" value="C:plasma membrane"/>
    <property type="evidence" value="ECO:0007669"/>
    <property type="project" value="UniProtKB-SubCell"/>
</dbReference>
<evidence type="ECO:0000313" key="21">
    <source>
        <dbReference type="EMBL" id="KAL3635781.1"/>
    </source>
</evidence>
<dbReference type="PANTHER" id="PTHR27000">
    <property type="entry name" value="LEUCINE-RICH REPEAT RECEPTOR-LIKE PROTEIN KINASE FAMILY PROTEIN-RELATED"/>
    <property type="match status" value="1"/>
</dbReference>
<dbReference type="FunFam" id="1.10.510.10:FF:000060">
    <property type="entry name" value="G-type lectin S-receptor-like serine/threonine-protein kinase"/>
    <property type="match status" value="1"/>
</dbReference>
<keyword evidence="15" id="KW-0325">Glycoprotein</keyword>
<evidence type="ECO:0000256" key="6">
    <source>
        <dbReference type="ARBA" id="ARBA00022692"/>
    </source>
</evidence>
<dbReference type="SUPFAM" id="SSF52058">
    <property type="entry name" value="L domain-like"/>
    <property type="match status" value="1"/>
</dbReference>
<dbReference type="GO" id="GO:0051707">
    <property type="term" value="P:response to other organism"/>
    <property type="evidence" value="ECO:0007669"/>
    <property type="project" value="UniProtKB-ARBA"/>
</dbReference>
<evidence type="ECO:0000256" key="2">
    <source>
        <dbReference type="ARBA" id="ARBA00004479"/>
    </source>
</evidence>
<organism evidence="21 22">
    <name type="scientific">Castilleja foliolosa</name>
    <dbReference type="NCBI Taxonomy" id="1961234"/>
    <lineage>
        <taxon>Eukaryota</taxon>
        <taxon>Viridiplantae</taxon>
        <taxon>Streptophyta</taxon>
        <taxon>Embryophyta</taxon>
        <taxon>Tracheophyta</taxon>
        <taxon>Spermatophyta</taxon>
        <taxon>Magnoliopsida</taxon>
        <taxon>eudicotyledons</taxon>
        <taxon>Gunneridae</taxon>
        <taxon>Pentapetalae</taxon>
        <taxon>asterids</taxon>
        <taxon>lamiids</taxon>
        <taxon>Lamiales</taxon>
        <taxon>Orobanchaceae</taxon>
        <taxon>Pedicularideae</taxon>
        <taxon>Castillejinae</taxon>
        <taxon>Castilleja</taxon>
    </lineage>
</organism>
<proteinExistence type="inferred from homology"/>
<evidence type="ECO:0000256" key="7">
    <source>
        <dbReference type="ARBA" id="ARBA00022729"/>
    </source>
</evidence>
<dbReference type="PROSITE" id="PS00108">
    <property type="entry name" value="PROTEIN_KINASE_ST"/>
    <property type="match status" value="1"/>
</dbReference>
<evidence type="ECO:0000256" key="5">
    <source>
        <dbReference type="ARBA" id="ARBA00022614"/>
    </source>
</evidence>
<keyword evidence="14" id="KW-0675">Receptor</keyword>
<dbReference type="InterPro" id="IPR001611">
    <property type="entry name" value="Leu-rich_rpt"/>
</dbReference>
<evidence type="ECO:0000256" key="12">
    <source>
        <dbReference type="ARBA" id="ARBA00023136"/>
    </source>
</evidence>
<dbReference type="SUPFAM" id="SSF56112">
    <property type="entry name" value="Protein kinase-like (PK-like)"/>
    <property type="match status" value="1"/>
</dbReference>
<dbReference type="InterPro" id="IPR008271">
    <property type="entry name" value="Ser/Thr_kinase_AS"/>
</dbReference>
<comment type="similarity">
    <text evidence="3">Belongs to the protein kinase superfamily. Ser/Thr protein kinase family.</text>
</comment>
<dbReference type="PANTHER" id="PTHR27000:SF642">
    <property type="entry name" value="INACTIVE LEUCINE-RICH REPEAT RECEPTOR KINASE XIAO-RELATED"/>
    <property type="match status" value="1"/>
</dbReference>
<dbReference type="Gene3D" id="3.80.10.10">
    <property type="entry name" value="Ribonuclease Inhibitor"/>
    <property type="match status" value="4"/>
</dbReference>
<dbReference type="FunFam" id="3.80.10.10:FF:000041">
    <property type="entry name" value="LRR receptor-like serine/threonine-protein kinase ERECTA"/>
    <property type="match status" value="1"/>
</dbReference>
<keyword evidence="5" id="KW-0433">Leucine-rich repeat</keyword>
<dbReference type="Pfam" id="PF07714">
    <property type="entry name" value="PK_Tyr_Ser-Thr"/>
    <property type="match status" value="1"/>
</dbReference>
<keyword evidence="10" id="KW-0067">ATP-binding</keyword>
<evidence type="ECO:0000256" key="13">
    <source>
        <dbReference type="ARBA" id="ARBA00023157"/>
    </source>
</evidence>
<evidence type="ECO:0000256" key="14">
    <source>
        <dbReference type="ARBA" id="ARBA00023170"/>
    </source>
</evidence>
<dbReference type="InterPro" id="IPR032675">
    <property type="entry name" value="LRR_dom_sf"/>
</dbReference>
<sequence>MVLSIIVLLIAMESTMCSLANNINVTYTCIPTEKNALLKFKASLSSLSSDKLSSWIDTNYDCCTWQGVECDKATGHVIGLHLGNKDGKVDNMLQGSSIDSSLLELKYLGTLDLSRNDFHGSQIPEFIGSMKQLQHLNLSNANFAGIVPHQLGNLSILRTLDLEDNENLIVDDLTWASNLSSLEYLDMSHVDLSRANNIVEVLSKLSSILVLSLSKSGLDNTNLAHSCVNYTLFTNVQFLDLSLNYLEGNFPCFIHNMTSLSFLDLSYNHYNSFDPRFLASKNLTHLNLEANSINHTSDWISDFMWDKCHLKSLNLNNNKFNGDISGAFKKLSRCWGQNMETLDLGDNKLHGHFPQEIVNLRALRVLSLSGNTLSGEIPASLGQLSNLEEINLYNNSFGGTLSEAHFAKLSRLETIDASSNYMLKLRVGYEWTPLFHLKYLLMQSVEIGGPFPHWLQTQNHTLIKLDLSNCSIRGTLPKWLSSLTNLKELDLSNNHIEGSIPELSSTMIVLDLSNNKINGSIPDSLCQMKSLDGLDLSRTVYQLTGAIPSSIGGDNSLELLQLSNNSLTGEIPSTMMNCTSYLAAIRLRNNEFYGPIPLAYCQLSLLQIMDLANNKLTRNIPRCFGDFLGMVKGSFAVTGKKKYVKIILGVFSAIVLLLSLGIPLFVIRKLEQRKREKELHKLLILDGYTDDNEVSDSHYLRLFTYASIQSATHDFSSDYKLGEGGFGPVYKGKTPEGKDIAVKLLSEQSGQGVLEFKTELILISKLQHVNLVKLIGFCVHGDDKMIIYDYMLNKSLDFFLFISIREEQLNWQKRFSIITGIAQGLIYLHKYSRIKIIHRDLKPSNILLDQNMIPKISDFGLARIIKQDISEAKTNRRVGTYGYMALEYAMQGIFSVKSDVYSFGVLVLEIVSGRRNNSFHEIGGPLSLVEYAWELWRKDCFLELIDPTLIHSCVIDQLKRCIHIGFLCVENHAVDRPTVEDVMSMIKNEMANLPMPKSPTFITRNN</sequence>
<evidence type="ECO:0000256" key="1">
    <source>
        <dbReference type="ARBA" id="ARBA00004162"/>
    </source>
</evidence>
<reference evidence="22" key="1">
    <citation type="journal article" date="2024" name="IScience">
        <title>Strigolactones Initiate the Formation of Haustorium-like Structures in Castilleja.</title>
        <authorList>
            <person name="Buerger M."/>
            <person name="Peterson D."/>
            <person name="Chory J."/>
        </authorList>
    </citation>
    <scope>NUCLEOTIDE SEQUENCE [LARGE SCALE GENOMIC DNA]</scope>
</reference>
<dbReference type="SMART" id="SM00220">
    <property type="entry name" value="S_TKc"/>
    <property type="match status" value="1"/>
</dbReference>
<dbReference type="FunFam" id="3.30.200.20:FF:000162">
    <property type="entry name" value="Adenine nucleotide alpha hydrolase-like domain kinase"/>
    <property type="match status" value="1"/>
</dbReference>
<evidence type="ECO:0000256" key="15">
    <source>
        <dbReference type="ARBA" id="ARBA00023180"/>
    </source>
</evidence>
<dbReference type="GO" id="GO:0005524">
    <property type="term" value="F:ATP binding"/>
    <property type="evidence" value="ECO:0007669"/>
    <property type="project" value="UniProtKB-KW"/>
</dbReference>
<dbReference type="SUPFAM" id="SSF52047">
    <property type="entry name" value="RNI-like"/>
    <property type="match status" value="1"/>
</dbReference>
<evidence type="ECO:0000256" key="3">
    <source>
        <dbReference type="ARBA" id="ARBA00008684"/>
    </source>
</evidence>
<dbReference type="Gene3D" id="3.30.200.20">
    <property type="entry name" value="Phosphorylase Kinase, domain 1"/>
    <property type="match status" value="1"/>
</dbReference>
<dbReference type="InterPro" id="IPR013210">
    <property type="entry name" value="LRR_N_plant-typ"/>
</dbReference>
<dbReference type="InterPro" id="IPR000719">
    <property type="entry name" value="Prot_kinase_dom"/>
</dbReference>
<feature type="domain" description="Protein kinase" evidence="20">
    <location>
        <begin position="715"/>
        <end position="1001"/>
    </location>
</feature>
<evidence type="ECO:0000256" key="11">
    <source>
        <dbReference type="ARBA" id="ARBA00022989"/>
    </source>
</evidence>
<gene>
    <name evidence="21" type="ORF">CASFOL_020328</name>
</gene>
<keyword evidence="8" id="KW-0677">Repeat</keyword>
<keyword evidence="22" id="KW-1185">Reference proteome</keyword>
<dbReference type="AlphaFoldDB" id="A0ABD3D0J4"/>
<feature type="chain" id="PRO_5044781066" description="non-specific serine/threonine protein kinase" evidence="19">
    <location>
        <begin position="21"/>
        <end position="1006"/>
    </location>
</feature>
<dbReference type="InterPro" id="IPR001245">
    <property type="entry name" value="Ser-Thr/Tyr_kinase_cat_dom"/>
</dbReference>
<keyword evidence="9" id="KW-0547">Nucleotide-binding</keyword>
<dbReference type="GO" id="GO:0004674">
    <property type="term" value="F:protein serine/threonine kinase activity"/>
    <property type="evidence" value="ECO:0007669"/>
    <property type="project" value="UniProtKB-EC"/>
</dbReference>
<protein>
    <recommendedName>
        <fullName evidence="4">non-specific serine/threonine protein kinase</fullName>
        <ecNumber evidence="4">2.7.11.1</ecNumber>
    </recommendedName>
</protein>
<dbReference type="Gene3D" id="1.10.510.10">
    <property type="entry name" value="Transferase(Phosphotransferase) domain 1"/>
    <property type="match status" value="1"/>
</dbReference>
<evidence type="ECO:0000256" key="10">
    <source>
        <dbReference type="ARBA" id="ARBA00022840"/>
    </source>
</evidence>
<dbReference type="GO" id="GO:0006952">
    <property type="term" value="P:defense response"/>
    <property type="evidence" value="ECO:0007669"/>
    <property type="project" value="UniProtKB-ARBA"/>
</dbReference>
<keyword evidence="11 18" id="KW-1133">Transmembrane helix</keyword>
<dbReference type="Pfam" id="PF08263">
    <property type="entry name" value="LRRNT_2"/>
    <property type="match status" value="1"/>
</dbReference>
<comment type="catalytic activity">
    <reaction evidence="16">
        <text>L-threonyl-[protein] + ATP = O-phospho-L-threonyl-[protein] + ADP + H(+)</text>
        <dbReference type="Rhea" id="RHEA:46608"/>
        <dbReference type="Rhea" id="RHEA-COMP:11060"/>
        <dbReference type="Rhea" id="RHEA-COMP:11605"/>
        <dbReference type="ChEBI" id="CHEBI:15378"/>
        <dbReference type="ChEBI" id="CHEBI:30013"/>
        <dbReference type="ChEBI" id="CHEBI:30616"/>
        <dbReference type="ChEBI" id="CHEBI:61977"/>
        <dbReference type="ChEBI" id="CHEBI:456216"/>
        <dbReference type="EC" id="2.7.11.1"/>
    </reaction>
</comment>
<dbReference type="FunFam" id="3.80.10.10:FF:000095">
    <property type="entry name" value="LRR receptor-like serine/threonine-protein kinase GSO1"/>
    <property type="match status" value="1"/>
</dbReference>
<evidence type="ECO:0000256" key="19">
    <source>
        <dbReference type="SAM" id="SignalP"/>
    </source>
</evidence>
<dbReference type="Pfam" id="PF00560">
    <property type="entry name" value="LRR_1"/>
    <property type="match status" value="3"/>
</dbReference>
<dbReference type="EMBL" id="JAVIJP010000027">
    <property type="protein sequence ID" value="KAL3635781.1"/>
    <property type="molecule type" value="Genomic_DNA"/>
</dbReference>
<dbReference type="Pfam" id="PF12799">
    <property type="entry name" value="LRR_4"/>
    <property type="match status" value="1"/>
</dbReference>
<accession>A0ABD3D0J4</accession>
<evidence type="ECO:0000256" key="17">
    <source>
        <dbReference type="ARBA" id="ARBA00048679"/>
    </source>
</evidence>
<comment type="subcellular location">
    <subcellularLocation>
        <location evidence="1">Cell membrane</location>
        <topology evidence="1">Single-pass membrane protein</topology>
    </subcellularLocation>
    <subcellularLocation>
        <location evidence="2">Membrane</location>
        <topology evidence="2">Single-pass type I membrane protein</topology>
    </subcellularLocation>
</comment>